<dbReference type="Proteomes" id="UP001499854">
    <property type="component" value="Unassembled WGS sequence"/>
</dbReference>
<evidence type="ECO:0000313" key="3">
    <source>
        <dbReference type="Proteomes" id="UP001499854"/>
    </source>
</evidence>
<evidence type="ECO:0000313" key="2">
    <source>
        <dbReference type="EMBL" id="GAA2000906.1"/>
    </source>
</evidence>
<feature type="domain" description="Thioredoxin" evidence="1">
    <location>
        <begin position="53"/>
        <end position="135"/>
    </location>
</feature>
<organism evidence="2 3">
    <name type="scientific">Catenulispora subtropica</name>
    <dbReference type="NCBI Taxonomy" id="450798"/>
    <lineage>
        <taxon>Bacteria</taxon>
        <taxon>Bacillati</taxon>
        <taxon>Actinomycetota</taxon>
        <taxon>Actinomycetes</taxon>
        <taxon>Catenulisporales</taxon>
        <taxon>Catenulisporaceae</taxon>
        <taxon>Catenulispora</taxon>
    </lineage>
</organism>
<protein>
    <recommendedName>
        <fullName evidence="1">Thioredoxin domain-containing protein</fullName>
    </recommendedName>
</protein>
<comment type="caution">
    <text evidence="2">The sequence shown here is derived from an EMBL/GenBank/DDBJ whole genome shotgun (WGS) entry which is preliminary data.</text>
</comment>
<dbReference type="SUPFAM" id="SSF52833">
    <property type="entry name" value="Thioredoxin-like"/>
    <property type="match status" value="1"/>
</dbReference>
<reference evidence="3" key="1">
    <citation type="journal article" date="2019" name="Int. J. Syst. Evol. Microbiol.">
        <title>The Global Catalogue of Microorganisms (GCM) 10K type strain sequencing project: providing services to taxonomists for standard genome sequencing and annotation.</title>
        <authorList>
            <consortium name="The Broad Institute Genomics Platform"/>
            <consortium name="The Broad Institute Genome Sequencing Center for Infectious Disease"/>
            <person name="Wu L."/>
            <person name="Ma J."/>
        </authorList>
    </citation>
    <scope>NUCLEOTIDE SEQUENCE [LARGE SCALE GENOMIC DNA]</scope>
    <source>
        <strain evidence="3">JCM 16013</strain>
    </source>
</reference>
<dbReference type="Pfam" id="PF00085">
    <property type="entry name" value="Thioredoxin"/>
    <property type="match status" value="1"/>
</dbReference>
<name>A0ABP5EKK1_9ACTN</name>
<gene>
    <name evidence="2" type="ORF">GCM10009838_78160</name>
</gene>
<dbReference type="RefSeq" id="WP_344662258.1">
    <property type="nucleotide sequence ID" value="NZ_BAAAQM010000070.1"/>
</dbReference>
<dbReference type="CDD" id="cd02947">
    <property type="entry name" value="TRX_family"/>
    <property type="match status" value="1"/>
</dbReference>
<dbReference type="Gene3D" id="3.40.30.10">
    <property type="entry name" value="Glutaredoxin"/>
    <property type="match status" value="1"/>
</dbReference>
<accession>A0ABP5EKK1</accession>
<sequence length="143" mass="15327">MDLTGLLAAAGVLIAASAFGLWRRRTDGTVRATAAAATPDRLAAADLGIDLDARATLVQFSSKVCRYCAPTRRLLTEIADRHAVSYLDIDAEERLDLTRRLTVLRTPTVLVLDPDGHVTHRVSGPPRRAELTAAVGRLVGADN</sequence>
<keyword evidence="3" id="KW-1185">Reference proteome</keyword>
<proteinExistence type="predicted"/>
<dbReference type="InterPro" id="IPR013766">
    <property type="entry name" value="Thioredoxin_domain"/>
</dbReference>
<dbReference type="InterPro" id="IPR036249">
    <property type="entry name" value="Thioredoxin-like_sf"/>
</dbReference>
<evidence type="ECO:0000259" key="1">
    <source>
        <dbReference type="Pfam" id="PF00085"/>
    </source>
</evidence>
<dbReference type="EMBL" id="BAAAQM010000070">
    <property type="protein sequence ID" value="GAA2000906.1"/>
    <property type="molecule type" value="Genomic_DNA"/>
</dbReference>